<organism evidence="1 2">
    <name type="scientific">Vaccinium darrowii</name>
    <dbReference type="NCBI Taxonomy" id="229202"/>
    <lineage>
        <taxon>Eukaryota</taxon>
        <taxon>Viridiplantae</taxon>
        <taxon>Streptophyta</taxon>
        <taxon>Embryophyta</taxon>
        <taxon>Tracheophyta</taxon>
        <taxon>Spermatophyta</taxon>
        <taxon>Magnoliopsida</taxon>
        <taxon>eudicotyledons</taxon>
        <taxon>Gunneridae</taxon>
        <taxon>Pentapetalae</taxon>
        <taxon>asterids</taxon>
        <taxon>Ericales</taxon>
        <taxon>Ericaceae</taxon>
        <taxon>Vaccinioideae</taxon>
        <taxon>Vaccinieae</taxon>
        <taxon>Vaccinium</taxon>
    </lineage>
</organism>
<accession>A0ACB7X2U0</accession>
<dbReference type="EMBL" id="CM037152">
    <property type="protein sequence ID" value="KAH7834943.1"/>
    <property type="molecule type" value="Genomic_DNA"/>
</dbReference>
<evidence type="ECO:0000313" key="2">
    <source>
        <dbReference type="Proteomes" id="UP000828048"/>
    </source>
</evidence>
<protein>
    <submittedName>
        <fullName evidence="1">Uncharacterized protein</fullName>
    </submittedName>
</protein>
<name>A0ACB7X2U0_9ERIC</name>
<sequence length="310" mass="33384">MFTPSSLLPPSHSAVPSQSPAPPQFTSYQPAQDNRAVNRNRGYDNNGRRSGSNFSGCQICGKPNHIAFYCYHRQNMGYQPPPQFVQGSGSTQNGFKGSWRSPSYSSQSTYPPLGYPLQNTPQHGFYTQNVYPPQNTQNVYPPQNVYPSQPYFVQRSQRNTSPSPQAHFVTAPQGNTSVYYPDSTTSGVTSHPIALGTAYYVAQSAERVGSTDSMGHSLSTTSSSSIPAPVFQVGTTPPSPQQWIFDSGATAHVTHDLSNLSLQQPYTGTQGLAVGNGATIPIAHSAETARTSPTSNTAYAFSQALLISSF</sequence>
<dbReference type="Proteomes" id="UP000828048">
    <property type="component" value="Chromosome 2"/>
</dbReference>
<gene>
    <name evidence="1" type="ORF">Vadar_021177</name>
</gene>
<keyword evidence="2" id="KW-1185">Reference proteome</keyword>
<proteinExistence type="predicted"/>
<evidence type="ECO:0000313" key="1">
    <source>
        <dbReference type="EMBL" id="KAH7834943.1"/>
    </source>
</evidence>
<comment type="caution">
    <text evidence="1">The sequence shown here is derived from an EMBL/GenBank/DDBJ whole genome shotgun (WGS) entry which is preliminary data.</text>
</comment>
<reference evidence="1 2" key="1">
    <citation type="journal article" date="2021" name="Hortic Res">
        <title>High-quality reference genome and annotation aids understanding of berry development for evergreen blueberry (Vaccinium darrowii).</title>
        <authorList>
            <person name="Yu J."/>
            <person name="Hulse-Kemp A.M."/>
            <person name="Babiker E."/>
            <person name="Staton M."/>
        </authorList>
    </citation>
    <scope>NUCLEOTIDE SEQUENCE [LARGE SCALE GENOMIC DNA]</scope>
    <source>
        <strain evidence="2">cv. NJ 8807/NJ 8810</strain>
        <tissue evidence="1">Young leaf</tissue>
    </source>
</reference>